<dbReference type="OrthoDB" id="3078158at2"/>
<evidence type="ECO:0000256" key="1">
    <source>
        <dbReference type="ARBA" id="ARBA00004651"/>
    </source>
</evidence>
<dbReference type="InterPro" id="IPR051449">
    <property type="entry name" value="ABC-2_transporter_component"/>
</dbReference>
<dbReference type="InterPro" id="IPR013525">
    <property type="entry name" value="ABC2_TM"/>
</dbReference>
<keyword evidence="11" id="KW-1185">Reference proteome</keyword>
<proteinExistence type="inferred from homology"/>
<comment type="subcellular location">
    <subcellularLocation>
        <location evidence="1">Cell membrane</location>
        <topology evidence="1">Multi-pass membrane protein</topology>
    </subcellularLocation>
</comment>
<dbReference type="Pfam" id="PF12698">
    <property type="entry name" value="ABC2_membrane_3"/>
    <property type="match status" value="1"/>
</dbReference>
<dbReference type="Proteomes" id="UP000051888">
    <property type="component" value="Unassembled WGS sequence"/>
</dbReference>
<feature type="transmembrane region" description="Helical" evidence="8">
    <location>
        <begin position="321"/>
        <end position="343"/>
    </location>
</feature>
<evidence type="ECO:0000313" key="10">
    <source>
        <dbReference type="EMBL" id="KQL54007.1"/>
    </source>
</evidence>
<comment type="caution">
    <text evidence="10">The sequence shown here is derived from an EMBL/GenBank/DDBJ whole genome shotgun (WGS) entry which is preliminary data.</text>
</comment>
<evidence type="ECO:0000313" key="11">
    <source>
        <dbReference type="Proteomes" id="UP000051888"/>
    </source>
</evidence>
<feature type="transmembrane region" description="Helical" evidence="8">
    <location>
        <begin position="284"/>
        <end position="309"/>
    </location>
</feature>
<dbReference type="STRING" id="157838.AN964_11180"/>
<feature type="domain" description="ABC transmembrane type-2" evidence="9">
    <location>
        <begin position="166"/>
        <end position="396"/>
    </location>
</feature>
<feature type="transmembrane region" description="Helical" evidence="8">
    <location>
        <begin position="206"/>
        <end position="228"/>
    </location>
</feature>
<feature type="transmembrane region" description="Helical" evidence="8">
    <location>
        <begin position="371"/>
        <end position="393"/>
    </location>
</feature>
<dbReference type="InterPro" id="IPR047817">
    <property type="entry name" value="ABC2_TM_bact-type"/>
</dbReference>
<dbReference type="PANTHER" id="PTHR30294">
    <property type="entry name" value="MEMBRANE COMPONENT OF ABC TRANSPORTER YHHJ-RELATED"/>
    <property type="match status" value="1"/>
</dbReference>
<accession>A0A0Q3WXX6</accession>
<dbReference type="AlphaFoldDB" id="A0A0Q3WXX6"/>
<comment type="similarity">
    <text evidence="2">Belongs to the ABC-2 integral membrane protein family.</text>
</comment>
<keyword evidence="7 8" id="KW-0472">Membrane</keyword>
<protein>
    <recommendedName>
        <fullName evidence="9">ABC transmembrane type-2 domain-containing protein</fullName>
    </recommendedName>
</protein>
<dbReference type="PROSITE" id="PS51012">
    <property type="entry name" value="ABC_TM2"/>
    <property type="match status" value="1"/>
</dbReference>
<organism evidence="10 11">
    <name type="scientific">Heyndrickxia shackletonii</name>
    <dbReference type="NCBI Taxonomy" id="157838"/>
    <lineage>
        <taxon>Bacteria</taxon>
        <taxon>Bacillati</taxon>
        <taxon>Bacillota</taxon>
        <taxon>Bacilli</taxon>
        <taxon>Bacillales</taxon>
        <taxon>Bacillaceae</taxon>
        <taxon>Heyndrickxia</taxon>
    </lineage>
</organism>
<evidence type="ECO:0000256" key="7">
    <source>
        <dbReference type="ARBA" id="ARBA00023136"/>
    </source>
</evidence>
<keyword evidence="5 8" id="KW-0812">Transmembrane</keyword>
<feature type="transmembrane region" description="Helical" evidence="8">
    <location>
        <begin position="20"/>
        <end position="39"/>
    </location>
</feature>
<evidence type="ECO:0000256" key="8">
    <source>
        <dbReference type="SAM" id="Phobius"/>
    </source>
</evidence>
<dbReference type="PANTHER" id="PTHR30294:SF48">
    <property type="entry name" value="LINEARMYCIN RESISTANCE PERMEASE PROTEIN LNRM"/>
    <property type="match status" value="1"/>
</dbReference>
<dbReference type="PATRIC" id="fig|157838.3.peg.2459"/>
<evidence type="ECO:0000256" key="3">
    <source>
        <dbReference type="ARBA" id="ARBA00022448"/>
    </source>
</evidence>
<dbReference type="EMBL" id="LJJC01000004">
    <property type="protein sequence ID" value="KQL54007.1"/>
    <property type="molecule type" value="Genomic_DNA"/>
</dbReference>
<evidence type="ECO:0000256" key="6">
    <source>
        <dbReference type="ARBA" id="ARBA00022989"/>
    </source>
</evidence>
<feature type="transmembrane region" description="Helical" evidence="8">
    <location>
        <begin position="249"/>
        <end position="272"/>
    </location>
</feature>
<name>A0A0Q3WXX6_9BACI</name>
<keyword evidence="3" id="KW-0813">Transport</keyword>
<evidence type="ECO:0000259" key="9">
    <source>
        <dbReference type="PROSITE" id="PS51012"/>
    </source>
</evidence>
<evidence type="ECO:0000256" key="2">
    <source>
        <dbReference type="ARBA" id="ARBA00007783"/>
    </source>
</evidence>
<sequence length="398" mass="43283">MKSIAIAIKDFSIRFKDRKAIIMMILMPIILTVILGSALKGVMGDSSSLPKTTIAVYQQDVNHISNQFVQKVLQGKKLKKSIKVKKVESQKELNQLIQDKKADVGIVLPNNWGSNRQVAIIKVAAGKDFEANFVRQLTESYLKTTIAVTGSAKLIISELAAEGKTANELNAIGSELTNKLMNGTKEGNQYVYDKPVGKKQVSSIQYYAAAMAAMFLLYNAMVGGKSILTERANITLSRMMISPTGKGSIMTGKFLGTLLYTFIQFLIFMGATHYVLQVNWGNDFIQIIAIAIAYSISVSGLSIIVAAFMKTEKMADSLGGMLVQVLSLLGGSMIPISVFPQALQKISMVAPNSWALNSFTNIMSGTSWDSLIIPLCTLLGIGIIATLIGTLRFRMLSN</sequence>
<evidence type="ECO:0000256" key="5">
    <source>
        <dbReference type="ARBA" id="ARBA00022692"/>
    </source>
</evidence>
<keyword evidence="4" id="KW-1003">Cell membrane</keyword>
<dbReference type="GO" id="GO:0005886">
    <property type="term" value="C:plasma membrane"/>
    <property type="evidence" value="ECO:0007669"/>
    <property type="project" value="UniProtKB-SubCell"/>
</dbReference>
<dbReference type="RefSeq" id="WP_055739751.1">
    <property type="nucleotide sequence ID" value="NZ_JAAIWL010000001.1"/>
</dbReference>
<dbReference type="GO" id="GO:0140359">
    <property type="term" value="F:ABC-type transporter activity"/>
    <property type="evidence" value="ECO:0007669"/>
    <property type="project" value="InterPro"/>
</dbReference>
<gene>
    <name evidence="10" type="ORF">AN964_11180</name>
</gene>
<evidence type="ECO:0000256" key="4">
    <source>
        <dbReference type="ARBA" id="ARBA00022475"/>
    </source>
</evidence>
<keyword evidence="6 8" id="KW-1133">Transmembrane helix</keyword>
<reference evidence="10 11" key="1">
    <citation type="submission" date="2015-09" db="EMBL/GenBank/DDBJ databases">
        <title>Genome sequencing project for genomic taxonomy and phylogenomics of Bacillus-like bacteria.</title>
        <authorList>
            <person name="Liu B."/>
            <person name="Wang J."/>
            <person name="Zhu Y."/>
            <person name="Liu G."/>
            <person name="Chen Q."/>
            <person name="Chen Z."/>
            <person name="Lan J."/>
            <person name="Che J."/>
            <person name="Ge C."/>
            <person name="Shi H."/>
            <person name="Pan Z."/>
            <person name="Liu X."/>
        </authorList>
    </citation>
    <scope>NUCLEOTIDE SEQUENCE [LARGE SCALE GENOMIC DNA]</scope>
    <source>
        <strain evidence="10 11">LMG 18435</strain>
    </source>
</reference>